<reference evidence="1 2" key="1">
    <citation type="submission" date="2019-12" db="EMBL/GenBank/DDBJ databases">
        <authorList>
            <person name="Woiski C."/>
        </authorList>
    </citation>
    <scope>NUCLEOTIDE SEQUENCE [LARGE SCALE GENOMIC DNA]</scope>
    <source>
        <strain evidence="1 2">BOE100</strain>
    </source>
</reference>
<dbReference type="RefSeq" id="WP_156859971.1">
    <property type="nucleotide sequence ID" value="NZ_WOWR01000078.1"/>
</dbReference>
<organism evidence="1 2">
    <name type="scientific">Pseudomonas putida</name>
    <name type="common">Arthrobacter siderocapsulatus</name>
    <dbReference type="NCBI Taxonomy" id="303"/>
    <lineage>
        <taxon>Bacteria</taxon>
        <taxon>Pseudomonadati</taxon>
        <taxon>Pseudomonadota</taxon>
        <taxon>Gammaproteobacteria</taxon>
        <taxon>Pseudomonadales</taxon>
        <taxon>Pseudomonadaceae</taxon>
        <taxon>Pseudomonas</taxon>
    </lineage>
</organism>
<sequence length="173" mass="19227">MNQIYQPAWMAKYANGERMSKAQAYAEYAAYYCMDGTADSEPGIEERLVPSVPLLRPYASRTGTKTTLANMRRMGWSILVSAAGALRTEGFENWALDNGAWSAFQQGKSFDEDAFSRAIDKVGEGADWVVLPDIVAGGQASLDLSLRWGPRDFASKYCKNRRRPRHPWAAGGY</sequence>
<dbReference type="Proteomes" id="UP000442695">
    <property type="component" value="Unassembled WGS sequence"/>
</dbReference>
<evidence type="ECO:0000313" key="2">
    <source>
        <dbReference type="Proteomes" id="UP000442695"/>
    </source>
</evidence>
<protein>
    <submittedName>
        <fullName evidence="1">Uncharacterized protein</fullName>
    </submittedName>
</protein>
<accession>A0A7V8E9U4</accession>
<dbReference type="EMBL" id="WOWR01000078">
    <property type="protein sequence ID" value="KAF0250930.1"/>
    <property type="molecule type" value="Genomic_DNA"/>
</dbReference>
<comment type="caution">
    <text evidence="1">The sequence shown here is derived from an EMBL/GenBank/DDBJ whole genome shotgun (WGS) entry which is preliminary data.</text>
</comment>
<dbReference type="AlphaFoldDB" id="A0A7V8E9U4"/>
<name>A0A7V8E9U4_PSEPU</name>
<proteinExistence type="predicted"/>
<evidence type="ECO:0000313" key="1">
    <source>
        <dbReference type="EMBL" id="KAF0250930.1"/>
    </source>
</evidence>
<gene>
    <name evidence="1" type="ORF">GN299_31365</name>
</gene>